<dbReference type="Proteomes" id="UP000190890">
    <property type="component" value="Unassembled WGS sequence"/>
</dbReference>
<name>A0A1S8TW96_9CLOT</name>
<gene>
    <name evidence="2" type="ORF">CLPUN_10260</name>
</gene>
<organism evidence="2 3">
    <name type="scientific">Clostridium puniceum</name>
    <dbReference type="NCBI Taxonomy" id="29367"/>
    <lineage>
        <taxon>Bacteria</taxon>
        <taxon>Bacillati</taxon>
        <taxon>Bacillota</taxon>
        <taxon>Clostridia</taxon>
        <taxon>Eubacteriales</taxon>
        <taxon>Clostridiaceae</taxon>
        <taxon>Clostridium</taxon>
    </lineage>
</organism>
<dbReference type="EMBL" id="LZZM01000061">
    <property type="protein sequence ID" value="OOM81645.1"/>
    <property type="molecule type" value="Genomic_DNA"/>
</dbReference>
<dbReference type="OrthoDB" id="90303at31979"/>
<keyword evidence="3" id="KW-1185">Reference proteome</keyword>
<sequence length="180" mass="20129">MSAVLKYVGLNPNEVINGNDTGKSIKTVGELQKAIEQAKKHKVNVKTEIKPNKSSNTTTKSSNEKIALNSYDDDTPTSSQRCYNRVTPDSYTLEFSCVGQYRHGQWVGVTGLDVDISGDGSVYSYRITKRNDLSANYTSSRITMHHDIEVKEYVGVGKWSVPVNTNTVKGYSYYNIEDWV</sequence>
<evidence type="ECO:0000313" key="3">
    <source>
        <dbReference type="Proteomes" id="UP000190890"/>
    </source>
</evidence>
<dbReference type="RefSeq" id="WP_077846255.1">
    <property type="nucleotide sequence ID" value="NZ_LZZM01000061.1"/>
</dbReference>
<comment type="caution">
    <text evidence="2">The sequence shown here is derived from an EMBL/GenBank/DDBJ whole genome shotgun (WGS) entry which is preliminary data.</text>
</comment>
<proteinExistence type="predicted"/>
<feature type="region of interest" description="Disordered" evidence="1">
    <location>
        <begin position="47"/>
        <end position="82"/>
    </location>
</feature>
<protein>
    <submittedName>
        <fullName evidence="2">Uncharacterized protein</fullName>
    </submittedName>
</protein>
<dbReference type="AlphaFoldDB" id="A0A1S8TW96"/>
<reference evidence="2 3" key="1">
    <citation type="submission" date="2016-05" db="EMBL/GenBank/DDBJ databases">
        <title>Microbial solvent formation.</title>
        <authorList>
            <person name="Poehlein A."/>
            <person name="Montoya Solano J.D."/>
            <person name="Flitsch S."/>
            <person name="Krabben P."/>
            <person name="Duerre P."/>
            <person name="Daniel R."/>
        </authorList>
    </citation>
    <scope>NUCLEOTIDE SEQUENCE [LARGE SCALE GENOMIC DNA]</scope>
    <source>
        <strain evidence="2 3">DSM 2619</strain>
    </source>
</reference>
<accession>A0A1S8TW96</accession>
<evidence type="ECO:0000256" key="1">
    <source>
        <dbReference type="SAM" id="MobiDB-lite"/>
    </source>
</evidence>
<evidence type="ECO:0000313" key="2">
    <source>
        <dbReference type="EMBL" id="OOM81645.1"/>
    </source>
</evidence>
<feature type="compositionally biased region" description="Low complexity" evidence="1">
    <location>
        <begin position="52"/>
        <end position="61"/>
    </location>
</feature>